<keyword evidence="3" id="KW-1185">Reference proteome</keyword>
<feature type="region of interest" description="Disordered" evidence="1">
    <location>
        <begin position="23"/>
        <end position="45"/>
    </location>
</feature>
<proteinExistence type="predicted"/>
<evidence type="ECO:0000313" key="2">
    <source>
        <dbReference type="EMBL" id="KAH3705450.1"/>
    </source>
</evidence>
<reference evidence="2" key="1">
    <citation type="journal article" date="2019" name="bioRxiv">
        <title>The Genome of the Zebra Mussel, Dreissena polymorpha: A Resource for Invasive Species Research.</title>
        <authorList>
            <person name="McCartney M.A."/>
            <person name="Auch B."/>
            <person name="Kono T."/>
            <person name="Mallez S."/>
            <person name="Zhang Y."/>
            <person name="Obille A."/>
            <person name="Becker A."/>
            <person name="Abrahante J.E."/>
            <person name="Garbe J."/>
            <person name="Badalamenti J.P."/>
            <person name="Herman A."/>
            <person name="Mangelson H."/>
            <person name="Liachko I."/>
            <person name="Sullivan S."/>
            <person name="Sone E.D."/>
            <person name="Koren S."/>
            <person name="Silverstein K.A.T."/>
            <person name="Beckman K.B."/>
            <person name="Gohl D.M."/>
        </authorList>
    </citation>
    <scope>NUCLEOTIDE SEQUENCE</scope>
    <source>
        <strain evidence="2">Duluth1</strain>
        <tissue evidence="2">Whole animal</tissue>
    </source>
</reference>
<comment type="caution">
    <text evidence="2">The sequence shown here is derived from an EMBL/GenBank/DDBJ whole genome shotgun (WGS) entry which is preliminary data.</text>
</comment>
<gene>
    <name evidence="2" type="ORF">DPMN_080523</name>
</gene>
<dbReference type="Proteomes" id="UP000828390">
    <property type="component" value="Unassembled WGS sequence"/>
</dbReference>
<accession>A0A9D4BJB3</accession>
<evidence type="ECO:0000313" key="3">
    <source>
        <dbReference type="Proteomes" id="UP000828390"/>
    </source>
</evidence>
<feature type="compositionally biased region" description="Basic residues" evidence="1">
    <location>
        <begin position="27"/>
        <end position="40"/>
    </location>
</feature>
<dbReference type="AlphaFoldDB" id="A0A9D4BJB3"/>
<evidence type="ECO:0000256" key="1">
    <source>
        <dbReference type="SAM" id="MobiDB-lite"/>
    </source>
</evidence>
<name>A0A9D4BJB3_DREPO</name>
<reference evidence="2" key="2">
    <citation type="submission" date="2020-11" db="EMBL/GenBank/DDBJ databases">
        <authorList>
            <person name="McCartney M.A."/>
            <person name="Auch B."/>
            <person name="Kono T."/>
            <person name="Mallez S."/>
            <person name="Becker A."/>
            <person name="Gohl D.M."/>
            <person name="Silverstein K.A.T."/>
            <person name="Koren S."/>
            <person name="Bechman K.B."/>
            <person name="Herman A."/>
            <person name="Abrahante J.E."/>
            <person name="Garbe J."/>
        </authorList>
    </citation>
    <scope>NUCLEOTIDE SEQUENCE</scope>
    <source>
        <strain evidence="2">Duluth1</strain>
        <tissue evidence="2">Whole animal</tissue>
    </source>
</reference>
<organism evidence="2 3">
    <name type="scientific">Dreissena polymorpha</name>
    <name type="common">Zebra mussel</name>
    <name type="synonym">Mytilus polymorpha</name>
    <dbReference type="NCBI Taxonomy" id="45954"/>
    <lineage>
        <taxon>Eukaryota</taxon>
        <taxon>Metazoa</taxon>
        <taxon>Spiralia</taxon>
        <taxon>Lophotrochozoa</taxon>
        <taxon>Mollusca</taxon>
        <taxon>Bivalvia</taxon>
        <taxon>Autobranchia</taxon>
        <taxon>Heteroconchia</taxon>
        <taxon>Euheterodonta</taxon>
        <taxon>Imparidentia</taxon>
        <taxon>Neoheterodontei</taxon>
        <taxon>Myida</taxon>
        <taxon>Dreissenoidea</taxon>
        <taxon>Dreissenidae</taxon>
        <taxon>Dreissena</taxon>
    </lineage>
</organism>
<dbReference type="EMBL" id="JAIWYP010000015">
    <property type="protein sequence ID" value="KAH3705450.1"/>
    <property type="molecule type" value="Genomic_DNA"/>
</dbReference>
<protein>
    <submittedName>
        <fullName evidence="2">Uncharacterized protein</fullName>
    </submittedName>
</protein>
<sequence>MYQLDVCHKPPTDQCRPAVHDNIANAPHKRKTKKARSSRKKLFENSSLENMTEKVTHLLPGFLQKLHSANLCYDFCNFINLVCHKFPLTNIALVLFLDAVRWYGLPITSMMTYKEDTMKFWRVV</sequence>